<dbReference type="OrthoDB" id="9782655at2"/>
<dbReference type="PANTHER" id="PTHR44591:SF25">
    <property type="entry name" value="CHEMOTAXIS TWO-COMPONENT RESPONSE REGULATOR"/>
    <property type="match status" value="1"/>
</dbReference>
<keyword evidence="1 2" id="KW-0597">Phosphoprotein</keyword>
<evidence type="ECO:0000256" key="2">
    <source>
        <dbReference type="PROSITE-ProRule" id="PRU00169"/>
    </source>
</evidence>
<evidence type="ECO:0000313" key="4">
    <source>
        <dbReference type="EMBL" id="RAI44483.1"/>
    </source>
</evidence>
<reference evidence="4 5" key="1">
    <citation type="submission" date="2017-07" db="EMBL/GenBank/DDBJ databases">
        <title>Draft Genome Sequences of Select Purple Nonsulfur Bacteria.</title>
        <authorList>
            <person name="Lasarre B."/>
            <person name="Mckinlay J.B."/>
        </authorList>
    </citation>
    <scope>NUCLEOTIDE SEQUENCE [LARGE SCALE GENOMIC DNA]</scope>
    <source>
        <strain evidence="4 5">DSM 5909</strain>
    </source>
</reference>
<dbReference type="InterPro" id="IPR011006">
    <property type="entry name" value="CheY-like_superfamily"/>
</dbReference>
<organism evidence="4 5">
    <name type="scientific">Rhodoplanes roseus</name>
    <dbReference type="NCBI Taxonomy" id="29409"/>
    <lineage>
        <taxon>Bacteria</taxon>
        <taxon>Pseudomonadati</taxon>
        <taxon>Pseudomonadota</taxon>
        <taxon>Alphaproteobacteria</taxon>
        <taxon>Hyphomicrobiales</taxon>
        <taxon>Nitrobacteraceae</taxon>
        <taxon>Rhodoplanes</taxon>
    </lineage>
</organism>
<dbReference type="PROSITE" id="PS50110">
    <property type="entry name" value="RESPONSE_REGULATORY"/>
    <property type="match status" value="1"/>
</dbReference>
<proteinExistence type="predicted"/>
<dbReference type="AlphaFoldDB" id="A0A327L3S7"/>
<dbReference type="InterPro" id="IPR050595">
    <property type="entry name" value="Bact_response_regulator"/>
</dbReference>
<accession>A0A327L3S7</accession>
<evidence type="ECO:0000259" key="3">
    <source>
        <dbReference type="PROSITE" id="PS50110"/>
    </source>
</evidence>
<evidence type="ECO:0000313" key="5">
    <source>
        <dbReference type="Proteomes" id="UP000249130"/>
    </source>
</evidence>
<keyword evidence="5" id="KW-1185">Reference proteome</keyword>
<dbReference type="Pfam" id="PF00072">
    <property type="entry name" value="Response_reg"/>
    <property type="match status" value="1"/>
</dbReference>
<dbReference type="InterPro" id="IPR001789">
    <property type="entry name" value="Sig_transdc_resp-reg_receiver"/>
</dbReference>
<dbReference type="Proteomes" id="UP000249130">
    <property type="component" value="Unassembled WGS sequence"/>
</dbReference>
<dbReference type="SMART" id="SM00448">
    <property type="entry name" value="REC"/>
    <property type="match status" value="1"/>
</dbReference>
<evidence type="ECO:0000256" key="1">
    <source>
        <dbReference type="ARBA" id="ARBA00022553"/>
    </source>
</evidence>
<feature type="modified residue" description="4-aspartylphosphate" evidence="2">
    <location>
        <position position="55"/>
    </location>
</feature>
<name>A0A327L3S7_9BRAD</name>
<dbReference type="PANTHER" id="PTHR44591">
    <property type="entry name" value="STRESS RESPONSE REGULATOR PROTEIN 1"/>
    <property type="match status" value="1"/>
</dbReference>
<dbReference type="SUPFAM" id="SSF52172">
    <property type="entry name" value="CheY-like"/>
    <property type="match status" value="1"/>
</dbReference>
<dbReference type="EMBL" id="NPEX01000043">
    <property type="protein sequence ID" value="RAI44483.1"/>
    <property type="molecule type" value="Genomic_DNA"/>
</dbReference>
<sequence>MSEMKLVAIIDDDASVRRATSSLVRSFGFSAVTFESAEAFLGSPQRADVSCVVCDVHMPGMSGVDLLDEMALEGRNTPMIFITAYTEERVRRRAGPSACILHKPFEAVDLAASLDDAVRPHG</sequence>
<gene>
    <name evidence="4" type="ORF">CH341_08870</name>
</gene>
<comment type="caution">
    <text evidence="4">The sequence shown here is derived from an EMBL/GenBank/DDBJ whole genome shotgun (WGS) entry which is preliminary data.</text>
</comment>
<feature type="domain" description="Response regulatory" evidence="3">
    <location>
        <begin position="6"/>
        <end position="118"/>
    </location>
</feature>
<protein>
    <recommendedName>
        <fullName evidence="3">Response regulatory domain-containing protein</fullName>
    </recommendedName>
</protein>
<dbReference type="Gene3D" id="3.40.50.2300">
    <property type="match status" value="1"/>
</dbReference>
<dbReference type="GO" id="GO:0000160">
    <property type="term" value="P:phosphorelay signal transduction system"/>
    <property type="evidence" value="ECO:0007669"/>
    <property type="project" value="InterPro"/>
</dbReference>